<dbReference type="RefSeq" id="WP_109825780.1">
    <property type="nucleotide sequence ID" value="NZ_QGKL01000042.1"/>
</dbReference>
<accession>A0A317C524</accession>
<evidence type="ECO:0000259" key="1">
    <source>
        <dbReference type="Pfam" id="PF13392"/>
    </source>
</evidence>
<proteinExistence type="predicted"/>
<evidence type="ECO:0000313" key="2">
    <source>
        <dbReference type="EMBL" id="PWQ93704.1"/>
    </source>
</evidence>
<dbReference type="Pfam" id="PF13392">
    <property type="entry name" value="HNH_3"/>
    <property type="match status" value="1"/>
</dbReference>
<dbReference type="InterPro" id="IPR003615">
    <property type="entry name" value="HNH_nuc"/>
</dbReference>
<dbReference type="InterPro" id="IPR044925">
    <property type="entry name" value="His-Me_finger_sf"/>
</dbReference>
<keyword evidence="3" id="KW-1185">Reference proteome</keyword>
<sequence>MQTDREQKRLINCTKINEITGCLIWTRQVSIDGHGRTMVKDANGNTSLDSAHRASYMAFYGDVPKGKKVRQGCGNSLCINPEHLELIVDK</sequence>
<name>A0A317C524_9GAMM</name>
<dbReference type="Proteomes" id="UP000245506">
    <property type="component" value="Unassembled WGS sequence"/>
</dbReference>
<comment type="caution">
    <text evidence="2">The sequence shown here is derived from an EMBL/GenBank/DDBJ whole genome shotgun (WGS) entry which is preliminary data.</text>
</comment>
<reference evidence="2 3" key="1">
    <citation type="submission" date="2018-05" db="EMBL/GenBank/DDBJ databases">
        <title>Leucothrix arctica sp. nov., isolated from Arctic seawater.</title>
        <authorList>
            <person name="Choi A."/>
            <person name="Baek K."/>
        </authorList>
    </citation>
    <scope>NUCLEOTIDE SEQUENCE [LARGE SCALE GENOMIC DNA]</scope>
    <source>
        <strain evidence="2 3">IMCC9719</strain>
    </source>
</reference>
<protein>
    <recommendedName>
        <fullName evidence="1">HNH nuclease domain-containing protein</fullName>
    </recommendedName>
</protein>
<gene>
    <name evidence="2" type="ORF">DKT75_19025</name>
</gene>
<dbReference type="SUPFAM" id="SSF54060">
    <property type="entry name" value="His-Me finger endonucleases"/>
    <property type="match status" value="1"/>
</dbReference>
<dbReference type="OrthoDB" id="441807at2"/>
<evidence type="ECO:0000313" key="3">
    <source>
        <dbReference type="Proteomes" id="UP000245506"/>
    </source>
</evidence>
<dbReference type="AlphaFoldDB" id="A0A317C524"/>
<dbReference type="EMBL" id="QGKL01000042">
    <property type="protein sequence ID" value="PWQ93704.1"/>
    <property type="molecule type" value="Genomic_DNA"/>
</dbReference>
<feature type="domain" description="HNH nuclease" evidence="1">
    <location>
        <begin position="51"/>
        <end position="87"/>
    </location>
</feature>
<organism evidence="2 3">
    <name type="scientific">Leucothrix arctica</name>
    <dbReference type="NCBI Taxonomy" id="1481894"/>
    <lineage>
        <taxon>Bacteria</taxon>
        <taxon>Pseudomonadati</taxon>
        <taxon>Pseudomonadota</taxon>
        <taxon>Gammaproteobacteria</taxon>
        <taxon>Thiotrichales</taxon>
        <taxon>Thiotrichaceae</taxon>
        <taxon>Leucothrix</taxon>
    </lineage>
</organism>